<keyword evidence="1" id="KW-0812">Transmembrane</keyword>
<accession>A0A6M8BQP3</accession>
<keyword evidence="1" id="KW-0472">Membrane</keyword>
<evidence type="ECO:0000313" key="3">
    <source>
        <dbReference type="Proteomes" id="UP000505210"/>
    </source>
</evidence>
<protein>
    <submittedName>
        <fullName evidence="2">DUF2839 domain-containing protein</fullName>
    </submittedName>
</protein>
<keyword evidence="1" id="KW-1133">Transmembrane helix</keyword>
<dbReference type="RefSeq" id="WP_172358643.1">
    <property type="nucleotide sequence ID" value="NZ_CP053661.1"/>
</dbReference>
<dbReference type="Pfam" id="PF10999">
    <property type="entry name" value="DUF2839"/>
    <property type="match status" value="1"/>
</dbReference>
<dbReference type="Proteomes" id="UP000505210">
    <property type="component" value="Chromosome"/>
</dbReference>
<dbReference type="InterPro" id="IPR021262">
    <property type="entry name" value="DUF2839"/>
</dbReference>
<organism evidence="2 3">
    <name type="scientific">Thermoleptolyngbya sichuanensis A183</name>
    <dbReference type="NCBI Taxonomy" id="2737172"/>
    <lineage>
        <taxon>Bacteria</taxon>
        <taxon>Bacillati</taxon>
        <taxon>Cyanobacteriota</taxon>
        <taxon>Cyanophyceae</taxon>
        <taxon>Oculatellales</taxon>
        <taxon>Oculatellaceae</taxon>
        <taxon>Thermoleptolyngbya</taxon>
        <taxon>Thermoleptolyngbya sichuanensis</taxon>
    </lineage>
</organism>
<name>A0A6M8BQP3_9CYAN</name>
<keyword evidence="3" id="KW-1185">Reference proteome</keyword>
<evidence type="ECO:0000256" key="1">
    <source>
        <dbReference type="SAM" id="Phobius"/>
    </source>
</evidence>
<gene>
    <name evidence="2" type="ORF">HPC62_22725</name>
</gene>
<dbReference type="AlphaFoldDB" id="A0A6M8BQP3"/>
<evidence type="ECO:0000313" key="2">
    <source>
        <dbReference type="EMBL" id="QKD84625.1"/>
    </source>
</evidence>
<dbReference type="KEGG" id="theu:HPC62_22725"/>
<dbReference type="EMBL" id="CP053661">
    <property type="protein sequence ID" value="QKD84625.1"/>
    <property type="molecule type" value="Genomic_DNA"/>
</dbReference>
<reference evidence="2 3" key="1">
    <citation type="submission" date="2020-05" db="EMBL/GenBank/DDBJ databases">
        <title>Complete genome sequence of of a novel Thermoleptolyngbya strain isolated from hot springs of Ganzi, Sichuan China.</title>
        <authorList>
            <person name="Tang J."/>
            <person name="Daroch M."/>
            <person name="Li L."/>
            <person name="Waleron K."/>
            <person name="Waleron M."/>
            <person name="Waleron M."/>
        </authorList>
    </citation>
    <scope>NUCLEOTIDE SEQUENCE [LARGE SCALE GENOMIC DNA]</scope>
    <source>
        <strain evidence="2 3">PKUAC-SCTA183</strain>
    </source>
</reference>
<feature type="transmembrane region" description="Helical" evidence="1">
    <location>
        <begin position="43"/>
        <end position="61"/>
    </location>
</feature>
<sequence length="70" mass="7888">MGDSKRRKESLGEKYGQEDNILPGIPIKPSQAKLFSQITTRGAWIGIALLVVYWVVVRFIGPSLGWWELS</sequence>
<proteinExistence type="predicted"/>